<dbReference type="VEuPathDB" id="TrichDB:TVAG_043860"/>
<dbReference type="InParanoid" id="A2E0E6"/>
<reference evidence="3" key="2">
    <citation type="journal article" date="2007" name="Science">
        <title>Draft genome sequence of the sexually transmitted pathogen Trichomonas vaginalis.</title>
        <authorList>
            <person name="Carlton J.M."/>
            <person name="Hirt R.P."/>
            <person name="Silva J.C."/>
            <person name="Delcher A.L."/>
            <person name="Schatz M."/>
            <person name="Zhao Q."/>
            <person name="Wortman J.R."/>
            <person name="Bidwell S.L."/>
            <person name="Alsmark U.C.M."/>
            <person name="Besteiro S."/>
            <person name="Sicheritz-Ponten T."/>
            <person name="Noel C.J."/>
            <person name="Dacks J.B."/>
            <person name="Foster P.G."/>
            <person name="Simillion C."/>
            <person name="Van de Peer Y."/>
            <person name="Miranda-Saavedra D."/>
            <person name="Barton G.J."/>
            <person name="Westrop G.D."/>
            <person name="Mueller S."/>
            <person name="Dessi D."/>
            <person name="Fiori P.L."/>
            <person name="Ren Q."/>
            <person name="Paulsen I."/>
            <person name="Zhang H."/>
            <person name="Bastida-Corcuera F.D."/>
            <person name="Simoes-Barbosa A."/>
            <person name="Brown M.T."/>
            <person name="Hayes R.D."/>
            <person name="Mukherjee M."/>
            <person name="Okumura C.Y."/>
            <person name="Schneider R."/>
            <person name="Smith A.J."/>
            <person name="Vanacova S."/>
            <person name="Villalvazo M."/>
            <person name="Haas B.J."/>
            <person name="Pertea M."/>
            <person name="Feldblyum T.V."/>
            <person name="Utterback T.R."/>
            <person name="Shu C.L."/>
            <person name="Osoegawa K."/>
            <person name="de Jong P.J."/>
            <person name="Hrdy I."/>
            <person name="Horvathova L."/>
            <person name="Zubacova Z."/>
            <person name="Dolezal P."/>
            <person name="Malik S.B."/>
            <person name="Logsdon J.M. Jr."/>
            <person name="Henze K."/>
            <person name="Gupta A."/>
            <person name="Wang C.C."/>
            <person name="Dunne R.L."/>
            <person name="Upcroft J.A."/>
            <person name="Upcroft P."/>
            <person name="White O."/>
            <person name="Salzberg S.L."/>
            <person name="Tang P."/>
            <person name="Chiu C.-H."/>
            <person name="Lee Y.-S."/>
            <person name="Embley T.M."/>
            <person name="Coombs G.H."/>
            <person name="Mottram J.C."/>
            <person name="Tachezy J."/>
            <person name="Fraser-Liggett C.M."/>
            <person name="Johnson P.J."/>
        </authorList>
    </citation>
    <scope>NUCLEOTIDE SEQUENCE [LARGE SCALE GENOMIC DNA]</scope>
    <source>
        <strain evidence="3">G3</strain>
    </source>
</reference>
<keyword evidence="4" id="KW-1185">Reference proteome</keyword>
<evidence type="ECO:0000256" key="1">
    <source>
        <dbReference type="SAM" id="MobiDB-lite"/>
    </source>
</evidence>
<dbReference type="SMART" id="SM00212">
    <property type="entry name" value="UBCc"/>
    <property type="match status" value="1"/>
</dbReference>
<dbReference type="InterPro" id="IPR016135">
    <property type="entry name" value="UBQ-conjugating_enzyme/RWD"/>
</dbReference>
<name>A2E0E6_TRIV3</name>
<organism evidence="3 4">
    <name type="scientific">Trichomonas vaginalis (strain ATCC PRA-98 / G3)</name>
    <dbReference type="NCBI Taxonomy" id="412133"/>
    <lineage>
        <taxon>Eukaryota</taxon>
        <taxon>Metamonada</taxon>
        <taxon>Parabasalia</taxon>
        <taxon>Trichomonadida</taxon>
        <taxon>Trichomonadidae</taxon>
        <taxon>Trichomonas</taxon>
    </lineage>
</organism>
<dbReference type="RefSeq" id="XP_001326049.1">
    <property type="nucleotide sequence ID" value="XM_001326014.1"/>
</dbReference>
<sequence>MSDEDIPIESSNNEDPEDDEVVLDDADNMDIQVPEAENYQVQVVQNVEPKDEVLTELKEKYKPSNAGELRLIQDLKSIKSMPAKDLGFSAEPYQGHLSTWEIHLFGFEPKDSIYPDIQKYKQLTGRDYVQFMVHFPPDYPIRPPFVRVVQPRFKFHTGRVTIGGSICADILTMNGWNPSYDVSSCFSNIFAEIFSQNPQIDFLNMTPYSKEEAYNAYIRVAREHGWKPSDFSPK</sequence>
<dbReference type="VEuPathDB" id="TrichDB:TVAGG3_0540910"/>
<reference evidence="3" key="1">
    <citation type="submission" date="2006-10" db="EMBL/GenBank/DDBJ databases">
        <authorList>
            <person name="Amadeo P."/>
            <person name="Zhao Q."/>
            <person name="Wortman J."/>
            <person name="Fraser-Liggett C."/>
            <person name="Carlton J."/>
        </authorList>
    </citation>
    <scope>NUCLEOTIDE SEQUENCE</scope>
    <source>
        <strain evidence="3">G3</strain>
    </source>
</reference>
<dbReference type="PANTHER" id="PTHR24067">
    <property type="entry name" value="UBIQUITIN-CONJUGATING ENZYME E2"/>
    <property type="match status" value="1"/>
</dbReference>
<evidence type="ECO:0000313" key="4">
    <source>
        <dbReference type="Proteomes" id="UP000001542"/>
    </source>
</evidence>
<evidence type="ECO:0000313" key="3">
    <source>
        <dbReference type="EMBL" id="EAY13826.1"/>
    </source>
</evidence>
<dbReference type="PROSITE" id="PS50127">
    <property type="entry name" value="UBC_2"/>
    <property type="match status" value="1"/>
</dbReference>
<dbReference type="GO" id="GO:0000209">
    <property type="term" value="P:protein polyubiquitination"/>
    <property type="evidence" value="ECO:0000318"/>
    <property type="project" value="GO_Central"/>
</dbReference>
<dbReference type="KEGG" id="tva:4771808"/>
<dbReference type="EMBL" id="DS113279">
    <property type="protein sequence ID" value="EAY13826.1"/>
    <property type="molecule type" value="Genomic_DNA"/>
</dbReference>
<dbReference type="Pfam" id="PF00179">
    <property type="entry name" value="UQ_con"/>
    <property type="match status" value="1"/>
</dbReference>
<protein>
    <submittedName>
        <fullName evidence="3">Ubiquitin-conjugating enzyme family protein</fullName>
    </submittedName>
</protein>
<dbReference type="Gene3D" id="3.10.110.10">
    <property type="entry name" value="Ubiquitin Conjugating Enzyme"/>
    <property type="match status" value="1"/>
</dbReference>
<feature type="domain" description="UBC core" evidence="2">
    <location>
        <begin position="66"/>
        <end position="234"/>
    </location>
</feature>
<dbReference type="GO" id="GO:0061631">
    <property type="term" value="F:ubiquitin conjugating enzyme activity"/>
    <property type="evidence" value="ECO:0000318"/>
    <property type="project" value="GO_Central"/>
</dbReference>
<dbReference type="InterPro" id="IPR050113">
    <property type="entry name" value="Ub_conjugating_enzyme"/>
</dbReference>
<dbReference type="SUPFAM" id="SSF54495">
    <property type="entry name" value="UBC-like"/>
    <property type="match status" value="1"/>
</dbReference>
<dbReference type="GO" id="GO:0005634">
    <property type="term" value="C:nucleus"/>
    <property type="evidence" value="ECO:0000318"/>
    <property type="project" value="GO_Central"/>
</dbReference>
<dbReference type="Proteomes" id="UP000001542">
    <property type="component" value="Unassembled WGS sequence"/>
</dbReference>
<dbReference type="AlphaFoldDB" id="A2E0E6"/>
<dbReference type="OrthoDB" id="109543at2759"/>
<dbReference type="eggNOG" id="KOG0897">
    <property type="taxonomic scope" value="Eukaryota"/>
</dbReference>
<dbReference type="SMR" id="A2E0E6"/>
<feature type="region of interest" description="Disordered" evidence="1">
    <location>
        <begin position="1"/>
        <end position="28"/>
    </location>
</feature>
<dbReference type="CDD" id="cd23802">
    <property type="entry name" value="UBCc_UBE2Q"/>
    <property type="match status" value="1"/>
</dbReference>
<dbReference type="InterPro" id="IPR000608">
    <property type="entry name" value="UBC"/>
</dbReference>
<gene>
    <name evidence="3" type="ORF">TVAG_043860</name>
</gene>
<dbReference type="STRING" id="5722.A2E0E6"/>
<proteinExistence type="predicted"/>
<accession>A2E0E6</accession>
<evidence type="ECO:0000259" key="2">
    <source>
        <dbReference type="PROSITE" id="PS50127"/>
    </source>
</evidence>
<dbReference type="OMA" id="HWEIRFF"/>